<dbReference type="VEuPathDB" id="VectorBase:ADIR014271"/>
<accession>A0A182NWK2</accession>
<name>A0A182NWK2_9DIPT</name>
<evidence type="ECO:0000313" key="2">
    <source>
        <dbReference type="Proteomes" id="UP000075884"/>
    </source>
</evidence>
<dbReference type="EnsemblMetazoa" id="ADIR014271-RA">
    <property type="protein sequence ID" value="ADIR014271-PA"/>
    <property type="gene ID" value="ADIR014271"/>
</dbReference>
<proteinExistence type="predicted"/>
<reference evidence="2" key="1">
    <citation type="submission" date="2013-03" db="EMBL/GenBank/DDBJ databases">
        <title>The Genome Sequence of Anopheles dirus WRAIR2.</title>
        <authorList>
            <consortium name="The Broad Institute Genomics Platform"/>
            <person name="Neafsey D.E."/>
            <person name="Walton C."/>
            <person name="Walker B."/>
            <person name="Young S.K."/>
            <person name="Zeng Q."/>
            <person name="Gargeya S."/>
            <person name="Fitzgerald M."/>
            <person name="Haas B."/>
            <person name="Abouelleil A."/>
            <person name="Allen A.W."/>
            <person name="Alvarado L."/>
            <person name="Arachchi H.M."/>
            <person name="Berlin A.M."/>
            <person name="Chapman S.B."/>
            <person name="Gainer-Dewar J."/>
            <person name="Goldberg J."/>
            <person name="Griggs A."/>
            <person name="Gujja S."/>
            <person name="Hansen M."/>
            <person name="Howarth C."/>
            <person name="Imamovic A."/>
            <person name="Ireland A."/>
            <person name="Larimer J."/>
            <person name="McCowan C."/>
            <person name="Murphy C."/>
            <person name="Pearson M."/>
            <person name="Poon T.W."/>
            <person name="Priest M."/>
            <person name="Roberts A."/>
            <person name="Saif S."/>
            <person name="Shea T."/>
            <person name="Sisk P."/>
            <person name="Sykes S."/>
            <person name="Wortman J."/>
            <person name="Nusbaum C."/>
            <person name="Birren B."/>
        </authorList>
    </citation>
    <scope>NUCLEOTIDE SEQUENCE [LARGE SCALE GENOMIC DNA]</scope>
    <source>
        <strain evidence="2">WRAIR2</strain>
    </source>
</reference>
<dbReference type="AlphaFoldDB" id="A0A182NWK2"/>
<reference evidence="1" key="2">
    <citation type="submission" date="2020-05" db="UniProtKB">
        <authorList>
            <consortium name="EnsemblMetazoa"/>
        </authorList>
    </citation>
    <scope>IDENTIFICATION</scope>
    <source>
        <strain evidence="1">WRAIR2</strain>
    </source>
</reference>
<keyword evidence="2" id="KW-1185">Reference proteome</keyword>
<evidence type="ECO:0000313" key="1">
    <source>
        <dbReference type="EnsemblMetazoa" id="ADIR014271-PA"/>
    </source>
</evidence>
<dbReference type="Proteomes" id="UP000075884">
    <property type="component" value="Unassembled WGS sequence"/>
</dbReference>
<protein>
    <submittedName>
        <fullName evidence="1">Uncharacterized protein</fullName>
    </submittedName>
</protein>
<sequence length="138" mass="16204">MGSNVSLQRKCVFRRARRDHPPSFGRHRFVESETAQEATRSDRIGYRTEVNFIRRLTRPGPCCVVLLPNLRHSWRWRPVRSKLFTDCSARRFDEEIARVSSIRSRHAVQVDDPAQAPSSWPLFRRTIPKTYLLPPCED</sequence>
<organism evidence="1 2">
    <name type="scientific">Anopheles dirus</name>
    <dbReference type="NCBI Taxonomy" id="7168"/>
    <lineage>
        <taxon>Eukaryota</taxon>
        <taxon>Metazoa</taxon>
        <taxon>Ecdysozoa</taxon>
        <taxon>Arthropoda</taxon>
        <taxon>Hexapoda</taxon>
        <taxon>Insecta</taxon>
        <taxon>Pterygota</taxon>
        <taxon>Neoptera</taxon>
        <taxon>Endopterygota</taxon>
        <taxon>Diptera</taxon>
        <taxon>Nematocera</taxon>
        <taxon>Culicoidea</taxon>
        <taxon>Culicidae</taxon>
        <taxon>Anophelinae</taxon>
        <taxon>Anopheles</taxon>
    </lineage>
</organism>